<feature type="active site" description="Proton acceptor" evidence="8 9">
    <location>
        <position position="23"/>
    </location>
</feature>
<keyword evidence="7 8" id="KW-0456">Lyase</keyword>
<keyword evidence="8" id="KW-0028">Amino-acid biosynthesis</keyword>
<feature type="active site" description="Proton donor" evidence="8 9">
    <location>
        <position position="101"/>
    </location>
</feature>
<evidence type="ECO:0000256" key="6">
    <source>
        <dbReference type="ARBA" id="ARBA00012060"/>
    </source>
</evidence>
<evidence type="ECO:0000256" key="2">
    <source>
        <dbReference type="ARBA" id="ARBA00003924"/>
    </source>
</evidence>
<evidence type="ECO:0000256" key="9">
    <source>
        <dbReference type="PIRSR" id="PIRSR001399-1"/>
    </source>
</evidence>
<dbReference type="InterPro" id="IPR036441">
    <property type="entry name" value="DHquinase_II_sf"/>
</dbReference>
<feature type="binding site" evidence="8 10">
    <location>
        <position position="75"/>
    </location>
    <ligand>
        <name>substrate</name>
    </ligand>
</feature>
<keyword evidence="8" id="KW-0057">Aromatic amino acid biosynthesis</keyword>
<comment type="subunit">
    <text evidence="5 8">Homododecamer.</text>
</comment>
<dbReference type="Proteomes" id="UP000280434">
    <property type="component" value="Unassembled WGS sequence"/>
</dbReference>
<dbReference type="EC" id="4.2.1.10" evidence="6 8"/>
<evidence type="ECO:0000256" key="11">
    <source>
        <dbReference type="PIRSR" id="PIRSR001399-3"/>
    </source>
</evidence>
<dbReference type="GO" id="GO:0019631">
    <property type="term" value="P:quinate catabolic process"/>
    <property type="evidence" value="ECO:0007669"/>
    <property type="project" value="TreeGrafter"/>
</dbReference>
<evidence type="ECO:0000256" key="7">
    <source>
        <dbReference type="ARBA" id="ARBA00023239"/>
    </source>
</evidence>
<dbReference type="HAMAP" id="MF_00169">
    <property type="entry name" value="AroQ"/>
    <property type="match status" value="1"/>
</dbReference>
<dbReference type="RefSeq" id="WP_121277236.1">
    <property type="nucleotide sequence ID" value="NZ_RBZV01000002.1"/>
</dbReference>
<evidence type="ECO:0000313" key="12">
    <source>
        <dbReference type="EMBL" id="RKP51155.1"/>
    </source>
</evidence>
<comment type="catalytic activity">
    <reaction evidence="1 8">
        <text>3-dehydroquinate = 3-dehydroshikimate + H2O</text>
        <dbReference type="Rhea" id="RHEA:21096"/>
        <dbReference type="ChEBI" id="CHEBI:15377"/>
        <dbReference type="ChEBI" id="CHEBI:16630"/>
        <dbReference type="ChEBI" id="CHEBI:32364"/>
        <dbReference type="EC" id="4.2.1.10"/>
    </reaction>
</comment>
<dbReference type="NCBIfam" id="NF003806">
    <property type="entry name" value="PRK05395.1-3"/>
    <property type="match status" value="1"/>
</dbReference>
<dbReference type="NCBIfam" id="TIGR01088">
    <property type="entry name" value="aroQ"/>
    <property type="match status" value="1"/>
</dbReference>
<dbReference type="GO" id="GO:0009423">
    <property type="term" value="P:chorismate biosynthetic process"/>
    <property type="evidence" value="ECO:0007669"/>
    <property type="project" value="UniProtKB-UniRule"/>
</dbReference>
<evidence type="ECO:0000256" key="8">
    <source>
        <dbReference type="HAMAP-Rule" id="MF_00169"/>
    </source>
</evidence>
<evidence type="ECO:0000256" key="3">
    <source>
        <dbReference type="ARBA" id="ARBA00004902"/>
    </source>
</evidence>
<dbReference type="InterPro" id="IPR018509">
    <property type="entry name" value="DHquinase_II_CS"/>
</dbReference>
<dbReference type="SUPFAM" id="SSF52304">
    <property type="entry name" value="Type II 3-dehydroquinate dehydratase"/>
    <property type="match status" value="1"/>
</dbReference>
<feature type="binding site" evidence="8 10">
    <location>
        <position position="88"/>
    </location>
    <ligand>
        <name>substrate</name>
    </ligand>
</feature>
<feature type="binding site" evidence="8 10">
    <location>
        <position position="112"/>
    </location>
    <ligand>
        <name>substrate</name>
    </ligand>
</feature>
<comment type="pathway">
    <text evidence="3 8">Metabolic intermediate biosynthesis; chorismate biosynthesis; chorismate from D-erythrose 4-phosphate and phosphoenolpyruvate: step 3/7.</text>
</comment>
<dbReference type="NCBIfam" id="NF003805">
    <property type="entry name" value="PRK05395.1-2"/>
    <property type="match status" value="1"/>
</dbReference>
<evidence type="ECO:0000313" key="13">
    <source>
        <dbReference type="Proteomes" id="UP000280434"/>
    </source>
</evidence>
<name>A0A494XKB2_9BURK</name>
<feature type="site" description="Transition state stabilizer" evidence="8 11">
    <location>
        <position position="18"/>
    </location>
</feature>
<evidence type="ECO:0000256" key="10">
    <source>
        <dbReference type="PIRSR" id="PIRSR001399-2"/>
    </source>
</evidence>
<feature type="binding site" evidence="8 10">
    <location>
        <begin position="102"/>
        <end position="103"/>
    </location>
    <ligand>
        <name>substrate</name>
    </ligand>
</feature>
<dbReference type="Gene3D" id="3.40.50.9100">
    <property type="entry name" value="Dehydroquinase, class II"/>
    <property type="match status" value="1"/>
</dbReference>
<comment type="caution">
    <text evidence="12">The sequence shown here is derived from an EMBL/GenBank/DDBJ whole genome shotgun (WGS) entry which is preliminary data.</text>
</comment>
<reference evidence="12 13" key="1">
    <citation type="submission" date="2018-10" db="EMBL/GenBank/DDBJ databases">
        <title>Paraburkholderia sp. 7MK8-2, isolated from soil.</title>
        <authorList>
            <person name="Gao Z.-H."/>
            <person name="Qiu L.-H."/>
        </authorList>
    </citation>
    <scope>NUCLEOTIDE SEQUENCE [LARGE SCALE GENOMIC DNA]</scope>
    <source>
        <strain evidence="12 13">7MK8-2</strain>
    </source>
</reference>
<dbReference type="PANTHER" id="PTHR21272:SF3">
    <property type="entry name" value="CATABOLIC 3-DEHYDROQUINASE"/>
    <property type="match status" value="1"/>
</dbReference>
<organism evidence="12 13">
    <name type="scientific">Trinickia fusca</name>
    <dbReference type="NCBI Taxonomy" id="2419777"/>
    <lineage>
        <taxon>Bacteria</taxon>
        <taxon>Pseudomonadati</taxon>
        <taxon>Pseudomonadota</taxon>
        <taxon>Betaproteobacteria</taxon>
        <taxon>Burkholderiales</taxon>
        <taxon>Burkholderiaceae</taxon>
        <taxon>Trinickia</taxon>
    </lineage>
</organism>
<comment type="function">
    <text evidence="2 8">Catalyzes a trans-dehydration via an enolate intermediate.</text>
</comment>
<dbReference type="InterPro" id="IPR001874">
    <property type="entry name" value="DHquinase_II"/>
</dbReference>
<comment type="similarity">
    <text evidence="4 8">Belongs to the type-II 3-dehydroquinase family.</text>
</comment>
<proteinExistence type="inferred from homology"/>
<accession>A0A494XKB2</accession>
<dbReference type="GO" id="GO:0009073">
    <property type="term" value="P:aromatic amino acid family biosynthetic process"/>
    <property type="evidence" value="ECO:0007669"/>
    <property type="project" value="UniProtKB-KW"/>
</dbReference>
<feature type="binding site" evidence="8 10">
    <location>
        <position position="81"/>
    </location>
    <ligand>
        <name>substrate</name>
    </ligand>
</feature>
<dbReference type="OrthoDB" id="9790793at2"/>
<dbReference type="PIRSF" id="PIRSF001399">
    <property type="entry name" value="DHquinase_II"/>
    <property type="match status" value="1"/>
</dbReference>
<dbReference type="Pfam" id="PF01220">
    <property type="entry name" value="DHquinase_II"/>
    <property type="match status" value="1"/>
</dbReference>
<dbReference type="NCBIfam" id="NF003804">
    <property type="entry name" value="PRK05395.1-1"/>
    <property type="match status" value="1"/>
</dbReference>
<protein>
    <recommendedName>
        <fullName evidence="6 8">3-dehydroquinate dehydratase</fullName>
        <shortName evidence="8">3-dehydroquinase</shortName>
        <ecNumber evidence="6 8">4.2.1.10</ecNumber>
    </recommendedName>
    <alternativeName>
        <fullName evidence="8">Type II DHQase</fullName>
    </alternativeName>
</protein>
<dbReference type="PANTHER" id="PTHR21272">
    <property type="entry name" value="CATABOLIC 3-DEHYDROQUINASE"/>
    <property type="match status" value="1"/>
</dbReference>
<gene>
    <name evidence="8 12" type="primary">aroQ</name>
    <name evidence="12" type="ORF">D7S89_08940</name>
</gene>
<evidence type="ECO:0000256" key="1">
    <source>
        <dbReference type="ARBA" id="ARBA00001864"/>
    </source>
</evidence>
<dbReference type="CDD" id="cd00466">
    <property type="entry name" value="DHQase_II"/>
    <property type="match status" value="1"/>
</dbReference>
<dbReference type="UniPathway" id="UPA00053">
    <property type="reaction ID" value="UER00086"/>
</dbReference>
<dbReference type="AlphaFoldDB" id="A0A494XKB2"/>
<dbReference type="GO" id="GO:0003855">
    <property type="term" value="F:3-dehydroquinate dehydratase activity"/>
    <property type="evidence" value="ECO:0007669"/>
    <property type="project" value="UniProtKB-UniRule"/>
</dbReference>
<dbReference type="EMBL" id="RBZV01000002">
    <property type="protein sequence ID" value="RKP51155.1"/>
    <property type="molecule type" value="Genomic_DNA"/>
</dbReference>
<evidence type="ECO:0000256" key="5">
    <source>
        <dbReference type="ARBA" id="ARBA00011193"/>
    </source>
</evidence>
<dbReference type="GO" id="GO:0008652">
    <property type="term" value="P:amino acid biosynthetic process"/>
    <property type="evidence" value="ECO:0007669"/>
    <property type="project" value="UniProtKB-KW"/>
</dbReference>
<dbReference type="PROSITE" id="PS01029">
    <property type="entry name" value="DEHYDROQUINASE_II"/>
    <property type="match status" value="1"/>
</dbReference>
<dbReference type="NCBIfam" id="NF003807">
    <property type="entry name" value="PRK05395.1-4"/>
    <property type="match status" value="1"/>
</dbReference>
<evidence type="ECO:0000256" key="4">
    <source>
        <dbReference type="ARBA" id="ARBA00011037"/>
    </source>
</evidence>
<sequence>MTRLLVLHGPNLNLLGNREPQVYGHVTLDQINRALAERARQAGIELTTFQSNHEGQLVDRVQAAPAEKVDFILINPAAYTHTSVAIRDALAGVGIPFVEIHLSNVHRREPFRHHSYFSDLAEGVICGLGWKGYLYALEFALDRLAPEPARG</sequence>
<keyword evidence="13" id="KW-1185">Reference proteome</keyword>